<comment type="caution">
    <text evidence="8">The sequence shown here is derived from an EMBL/GenBank/DDBJ whole genome shotgun (WGS) entry which is preliminary data.</text>
</comment>
<dbReference type="CDD" id="cd01335">
    <property type="entry name" value="Radical_SAM"/>
    <property type="match status" value="1"/>
</dbReference>
<dbReference type="InterPro" id="IPR017200">
    <property type="entry name" value="PqqE-like"/>
</dbReference>
<keyword evidence="9" id="KW-1185">Reference proteome</keyword>
<dbReference type="Proteomes" id="UP000619376">
    <property type="component" value="Unassembled WGS sequence"/>
</dbReference>
<protein>
    <recommendedName>
        <fullName evidence="7">Radical SAM core domain-containing protein</fullName>
    </recommendedName>
</protein>
<proteinExistence type="predicted"/>
<evidence type="ECO:0000256" key="6">
    <source>
        <dbReference type="ARBA" id="ARBA00023014"/>
    </source>
</evidence>
<evidence type="ECO:0000256" key="4">
    <source>
        <dbReference type="ARBA" id="ARBA00022723"/>
    </source>
</evidence>
<dbReference type="PROSITE" id="PS51918">
    <property type="entry name" value="RADICAL_SAM"/>
    <property type="match status" value="1"/>
</dbReference>
<keyword evidence="2" id="KW-0004">4Fe-4S</keyword>
<dbReference type="InterPro" id="IPR007197">
    <property type="entry name" value="rSAM"/>
</dbReference>
<dbReference type="EMBL" id="BNAJ01000027">
    <property type="protein sequence ID" value="GHF65978.1"/>
    <property type="molecule type" value="Genomic_DNA"/>
</dbReference>
<dbReference type="SUPFAM" id="SSF102114">
    <property type="entry name" value="Radical SAM enzymes"/>
    <property type="match status" value="1"/>
</dbReference>
<feature type="domain" description="Radical SAM core" evidence="7">
    <location>
        <begin position="10"/>
        <end position="235"/>
    </location>
</feature>
<comment type="cofactor">
    <cofactor evidence="1">
        <name>[4Fe-4S] cluster</name>
        <dbReference type="ChEBI" id="CHEBI:49883"/>
    </cofactor>
</comment>
<keyword evidence="6" id="KW-0411">Iron-sulfur</keyword>
<evidence type="ECO:0000256" key="1">
    <source>
        <dbReference type="ARBA" id="ARBA00001966"/>
    </source>
</evidence>
<keyword evidence="5" id="KW-0408">Iron</keyword>
<dbReference type="SFLD" id="SFLDS00029">
    <property type="entry name" value="Radical_SAM"/>
    <property type="match status" value="1"/>
</dbReference>
<evidence type="ECO:0000256" key="3">
    <source>
        <dbReference type="ARBA" id="ARBA00022691"/>
    </source>
</evidence>
<evidence type="ECO:0000313" key="9">
    <source>
        <dbReference type="Proteomes" id="UP000619376"/>
    </source>
</evidence>
<dbReference type="InterPro" id="IPR013785">
    <property type="entry name" value="Aldolase_TIM"/>
</dbReference>
<dbReference type="Pfam" id="PF13186">
    <property type="entry name" value="SPASM"/>
    <property type="match status" value="1"/>
</dbReference>
<organism evidence="8 9">
    <name type="scientific">Deinococcus metalli</name>
    <dbReference type="NCBI Taxonomy" id="1141878"/>
    <lineage>
        <taxon>Bacteria</taxon>
        <taxon>Thermotogati</taxon>
        <taxon>Deinococcota</taxon>
        <taxon>Deinococci</taxon>
        <taxon>Deinococcales</taxon>
        <taxon>Deinococcaceae</taxon>
        <taxon>Deinococcus</taxon>
    </lineage>
</organism>
<gene>
    <name evidence="8" type="ORF">GCM10017781_47120</name>
</gene>
<dbReference type="PANTHER" id="PTHR11228">
    <property type="entry name" value="RADICAL SAM DOMAIN PROTEIN"/>
    <property type="match status" value="1"/>
</dbReference>
<name>A0ABQ3JXQ3_9DEIO</name>
<evidence type="ECO:0000256" key="5">
    <source>
        <dbReference type="ARBA" id="ARBA00023004"/>
    </source>
</evidence>
<evidence type="ECO:0000313" key="8">
    <source>
        <dbReference type="EMBL" id="GHF65978.1"/>
    </source>
</evidence>
<dbReference type="InterPro" id="IPR023885">
    <property type="entry name" value="4Fe4S-binding_SPASM_dom"/>
</dbReference>
<dbReference type="Gene3D" id="3.20.20.70">
    <property type="entry name" value="Aldolase class I"/>
    <property type="match status" value="1"/>
</dbReference>
<accession>A0ABQ3JXQ3</accession>
<evidence type="ECO:0000259" key="7">
    <source>
        <dbReference type="PROSITE" id="PS51918"/>
    </source>
</evidence>
<reference evidence="9" key="1">
    <citation type="journal article" date="2019" name="Int. J. Syst. Evol. Microbiol.">
        <title>The Global Catalogue of Microorganisms (GCM) 10K type strain sequencing project: providing services to taxonomists for standard genome sequencing and annotation.</title>
        <authorList>
            <consortium name="The Broad Institute Genomics Platform"/>
            <consortium name="The Broad Institute Genome Sequencing Center for Infectious Disease"/>
            <person name="Wu L."/>
            <person name="Ma J."/>
        </authorList>
    </citation>
    <scope>NUCLEOTIDE SEQUENCE [LARGE SCALE GENOMIC DNA]</scope>
    <source>
        <strain evidence="9">CGMCC 1.18437</strain>
    </source>
</reference>
<dbReference type="PIRSF" id="PIRSF037420">
    <property type="entry name" value="PQQ_syn_pqqE"/>
    <property type="match status" value="1"/>
</dbReference>
<dbReference type="InterPro" id="IPR058240">
    <property type="entry name" value="rSAM_sf"/>
</dbReference>
<dbReference type="InterPro" id="IPR050377">
    <property type="entry name" value="Radical_SAM_PqqE_MftC-like"/>
</dbReference>
<keyword evidence="4" id="KW-0479">Metal-binding</keyword>
<dbReference type="SFLD" id="SFLDG01067">
    <property type="entry name" value="SPASM/twitch_domain_containing"/>
    <property type="match status" value="1"/>
</dbReference>
<dbReference type="RefSeq" id="WP_184116447.1">
    <property type="nucleotide sequence ID" value="NZ_BNAJ01000027.1"/>
</dbReference>
<sequence length="346" mass="37184">MYEPASLLSTAVPALRELRVELLRGCPLMCAHCSAFAAPHHPLALPLRRTVELISEFAQLGGRRLTLTGGEPLEYRGLDEVVAHTRQEGLELRMFSSGVIWDSGVRSSVSEDRLAALLRAEDTLMVSVYSSVPERHDQVTRVRGSFELTMQTIRAALSLGRRTEVHFVPTRLNVHELPGLVDLVARLGLPRISVLRFVPQGRGATGVEGLSLDREGYRALRHVVLRLRALYPGVDIALGSAHAFLGLKGCGPCTAAIDQLVVGADGHVSPCSAFGGYSAPDDHGNVLSESLGEVWQHSVLLQAVRGAHHAAPGCTGCLAQKALAYGRLDPLDSDPLEVDAIPTKVA</sequence>
<dbReference type="Pfam" id="PF04055">
    <property type="entry name" value="Radical_SAM"/>
    <property type="match status" value="1"/>
</dbReference>
<evidence type="ECO:0000256" key="2">
    <source>
        <dbReference type="ARBA" id="ARBA00022485"/>
    </source>
</evidence>
<keyword evidence="3" id="KW-0949">S-adenosyl-L-methionine</keyword>
<dbReference type="PANTHER" id="PTHR11228:SF7">
    <property type="entry name" value="PQQA PEPTIDE CYCLASE"/>
    <property type="match status" value="1"/>
</dbReference>